<evidence type="ECO:0000313" key="4">
    <source>
        <dbReference type="Proteomes" id="UP001153642"/>
    </source>
</evidence>
<dbReference type="Proteomes" id="UP001153642">
    <property type="component" value="Unassembled WGS sequence"/>
</dbReference>
<dbReference type="PROSITE" id="PS51257">
    <property type="entry name" value="PROKAR_LIPOPROTEIN"/>
    <property type="match status" value="1"/>
</dbReference>
<dbReference type="Pfam" id="PF13354">
    <property type="entry name" value="Beta-lactamase2"/>
    <property type="match status" value="1"/>
</dbReference>
<comment type="caution">
    <text evidence="3">The sequence shown here is derived from an EMBL/GenBank/DDBJ whole genome shotgun (WGS) entry which is preliminary data.</text>
</comment>
<sequence>MKYKNNSLTAISIFLLFLLVACASEKDPTNLLDHVLASKNSFIKNVIDSTDYYEVQILLSTIQRTSDKVTFTDYAYHVDDNNYFYPASSVKFPISLLALEKLERDNRFDRNTKFYVEGDSLETTFEDEINKIYAVSDNEAFNRLFEYLGKDYINTTLKSKGLSPARISHRLSTDNAYELTTKPLIFYENDTVLTEVKGTTNLPIEELQLQRLHKGAGYVVGDSIIPEPMDFSLKNYLPVSTLHNTMKRIIFPDNFKEEERFQLNESDYNFVLKSMSSLPREHGYDPVEYYDSYGKFYIIGDTKENIPENIKIYNKVGYAYGYLTDCAYIQDTKNNVEFIITATINVNKNKIYNDGNYEYDTVGIPFLAELGREVYQNLKE</sequence>
<reference evidence="3" key="1">
    <citation type="submission" date="2022-11" db="EMBL/GenBank/DDBJ databases">
        <title>High-quality draft genome sequence of Galbibacter sp. strain CMA-7.</title>
        <authorList>
            <person name="Wei L."/>
            <person name="Dong C."/>
            <person name="Shao Z."/>
        </authorList>
    </citation>
    <scope>NUCLEOTIDE SEQUENCE</scope>
    <source>
        <strain evidence="3">CMA-7</strain>
    </source>
</reference>
<dbReference type="RefSeq" id="WP_277900780.1">
    <property type="nucleotide sequence ID" value="NZ_JAPMUA010000005.1"/>
</dbReference>
<evidence type="ECO:0000259" key="2">
    <source>
        <dbReference type="Pfam" id="PF13354"/>
    </source>
</evidence>
<keyword evidence="4" id="KW-1185">Reference proteome</keyword>
<dbReference type="InterPro" id="IPR012338">
    <property type="entry name" value="Beta-lactam/transpept-like"/>
</dbReference>
<evidence type="ECO:0000313" key="3">
    <source>
        <dbReference type="EMBL" id="MDG3586952.1"/>
    </source>
</evidence>
<protein>
    <submittedName>
        <fullName evidence="3">Serine hydrolase</fullName>
    </submittedName>
</protein>
<feature type="chain" id="PRO_5046508350" evidence="1">
    <location>
        <begin position="24"/>
        <end position="380"/>
    </location>
</feature>
<gene>
    <name evidence="3" type="ORF">OSR52_13840</name>
</gene>
<keyword evidence="1" id="KW-0732">Signal</keyword>
<feature type="domain" description="Beta-lactamase class A catalytic" evidence="2">
    <location>
        <begin position="76"/>
        <end position="178"/>
    </location>
</feature>
<proteinExistence type="predicted"/>
<organism evidence="3 4">
    <name type="scientific">Galbibacter pacificus</name>
    <dbReference type="NCBI Taxonomy" id="2996052"/>
    <lineage>
        <taxon>Bacteria</taxon>
        <taxon>Pseudomonadati</taxon>
        <taxon>Bacteroidota</taxon>
        <taxon>Flavobacteriia</taxon>
        <taxon>Flavobacteriales</taxon>
        <taxon>Flavobacteriaceae</taxon>
        <taxon>Galbibacter</taxon>
    </lineage>
</organism>
<dbReference type="EMBL" id="JAPMUA010000005">
    <property type="protein sequence ID" value="MDG3586952.1"/>
    <property type="molecule type" value="Genomic_DNA"/>
</dbReference>
<accession>A0ABT6FUK4</accession>
<dbReference type="InterPro" id="IPR045155">
    <property type="entry name" value="Beta-lactam_cat"/>
</dbReference>
<name>A0ABT6FUK4_9FLAO</name>
<evidence type="ECO:0000256" key="1">
    <source>
        <dbReference type="SAM" id="SignalP"/>
    </source>
</evidence>
<feature type="signal peptide" evidence="1">
    <location>
        <begin position="1"/>
        <end position="23"/>
    </location>
</feature>
<dbReference type="GO" id="GO:0016787">
    <property type="term" value="F:hydrolase activity"/>
    <property type="evidence" value="ECO:0007669"/>
    <property type="project" value="UniProtKB-KW"/>
</dbReference>
<dbReference type="SUPFAM" id="SSF56601">
    <property type="entry name" value="beta-lactamase/transpeptidase-like"/>
    <property type="match status" value="1"/>
</dbReference>
<keyword evidence="3" id="KW-0378">Hydrolase</keyword>
<dbReference type="Gene3D" id="3.40.710.10">
    <property type="entry name" value="DD-peptidase/beta-lactamase superfamily"/>
    <property type="match status" value="1"/>
</dbReference>